<evidence type="ECO:0000313" key="1">
    <source>
        <dbReference type="EMBL" id="CAB5221670.1"/>
    </source>
</evidence>
<name>A0A6J7WVA4_9CAUD</name>
<dbReference type="EMBL" id="LR798295">
    <property type="protein sequence ID" value="CAB5221670.1"/>
    <property type="molecule type" value="Genomic_DNA"/>
</dbReference>
<accession>A0A6J7WVA4</accession>
<protein>
    <submittedName>
        <fullName evidence="1">Uncharacterized protein</fullName>
    </submittedName>
</protein>
<reference evidence="1" key="1">
    <citation type="submission" date="2020-05" db="EMBL/GenBank/DDBJ databases">
        <authorList>
            <person name="Chiriac C."/>
            <person name="Salcher M."/>
            <person name="Ghai R."/>
            <person name="Kavagutti S V."/>
        </authorList>
    </citation>
    <scope>NUCLEOTIDE SEQUENCE</scope>
</reference>
<proteinExistence type="predicted"/>
<sequence>MVDLDSLVCKEVLWMLIERYGYDFLYTVMVDIGTYELPDYLEILEEMRKHREDEEQ</sequence>
<organism evidence="1">
    <name type="scientific">uncultured Caudovirales phage</name>
    <dbReference type="NCBI Taxonomy" id="2100421"/>
    <lineage>
        <taxon>Viruses</taxon>
        <taxon>Duplodnaviria</taxon>
        <taxon>Heunggongvirae</taxon>
        <taxon>Uroviricota</taxon>
        <taxon>Caudoviricetes</taxon>
        <taxon>Peduoviridae</taxon>
        <taxon>Maltschvirus</taxon>
        <taxon>Maltschvirus maltsch</taxon>
    </lineage>
</organism>
<gene>
    <name evidence="1" type="ORF">UFOVP359_10</name>
</gene>